<dbReference type="InterPro" id="IPR011006">
    <property type="entry name" value="CheY-like_superfamily"/>
</dbReference>
<dbReference type="PROSITE" id="PS50045">
    <property type="entry name" value="SIGMA54_INTERACT_4"/>
    <property type="match status" value="1"/>
</dbReference>
<keyword evidence="1" id="KW-0547">Nucleotide-binding</keyword>
<dbReference type="GO" id="GO:0043565">
    <property type="term" value="F:sequence-specific DNA binding"/>
    <property type="evidence" value="ECO:0007669"/>
    <property type="project" value="InterPro"/>
</dbReference>
<dbReference type="Pfam" id="PF25601">
    <property type="entry name" value="AAA_lid_14"/>
    <property type="match status" value="1"/>
</dbReference>
<keyword evidence="3" id="KW-0805">Transcription regulation</keyword>
<sequence>MQQTVLIIDDEPDIRELLDITISRMGLNTIAVGNVSDAIQALEAHPDINLCLTDIKLPDGSGLEIVRYIQAASICTAVAVLTAYGSTEIAVEALKAGAFDFINKPVSVEQLRNLVKSALKLGRRDTQFDGSSNTRLLGETASIVTLREQIIKLSRSQAPVYISGESGSGKEVVARLIHANGPRSDAPFVPVNCGAIPSELVESEFFGHTKGSFTGAYDHKEGLFEAANGGTLFLDEVADLPLNMQVKLLRAIQEKAVRRIGSNQEIAVDVRILSATHRDLAQAVAAEHFRSDLFYRINVIEVHVPSLRDRSSDIPLLANFMLDKIGREWELSPPKLSDMALTALCEYHFPGNVRELENIIERAATLCENNTIMPDDLSLPSSPQKTKPKESTEEGITSSSHMDAAKGDMESYLATIETQIISEALEANRWNKTESAKMLGVTFRQFRYKLKKYKLDD</sequence>
<dbReference type="PROSITE" id="PS00675">
    <property type="entry name" value="SIGMA54_INTERACT_1"/>
    <property type="match status" value="1"/>
</dbReference>
<dbReference type="SUPFAM" id="SSF46689">
    <property type="entry name" value="Homeodomain-like"/>
    <property type="match status" value="1"/>
</dbReference>
<evidence type="ECO:0000256" key="7">
    <source>
        <dbReference type="SAM" id="MobiDB-lite"/>
    </source>
</evidence>
<dbReference type="AlphaFoldDB" id="A0A5S9PY32"/>
<dbReference type="InterPro" id="IPR002078">
    <property type="entry name" value="Sigma_54_int"/>
</dbReference>
<dbReference type="GO" id="GO:0006355">
    <property type="term" value="P:regulation of DNA-templated transcription"/>
    <property type="evidence" value="ECO:0007669"/>
    <property type="project" value="InterPro"/>
</dbReference>
<accession>A0A5S9PY32</accession>
<dbReference type="Proteomes" id="UP000439591">
    <property type="component" value="Unassembled WGS sequence"/>
</dbReference>
<evidence type="ECO:0000256" key="1">
    <source>
        <dbReference type="ARBA" id="ARBA00022741"/>
    </source>
</evidence>
<keyword evidence="6" id="KW-0597">Phosphoprotein</keyword>
<dbReference type="InterPro" id="IPR025943">
    <property type="entry name" value="Sigma_54_int_dom_ATP-bd_2"/>
</dbReference>
<dbReference type="InterPro" id="IPR003593">
    <property type="entry name" value="AAA+_ATPase"/>
</dbReference>
<dbReference type="CDD" id="cd00009">
    <property type="entry name" value="AAA"/>
    <property type="match status" value="1"/>
</dbReference>
<dbReference type="SUPFAM" id="SSF52540">
    <property type="entry name" value="P-loop containing nucleoside triphosphate hydrolases"/>
    <property type="match status" value="1"/>
</dbReference>
<dbReference type="GO" id="GO:0005524">
    <property type="term" value="F:ATP binding"/>
    <property type="evidence" value="ECO:0007669"/>
    <property type="project" value="UniProtKB-KW"/>
</dbReference>
<feature type="modified residue" description="4-aspartylphosphate" evidence="6">
    <location>
        <position position="54"/>
    </location>
</feature>
<dbReference type="SUPFAM" id="SSF52172">
    <property type="entry name" value="CheY-like"/>
    <property type="match status" value="1"/>
</dbReference>
<dbReference type="PROSITE" id="PS00676">
    <property type="entry name" value="SIGMA54_INTERACT_2"/>
    <property type="match status" value="1"/>
</dbReference>
<evidence type="ECO:0000313" key="12">
    <source>
        <dbReference type="Proteomes" id="UP000435877"/>
    </source>
</evidence>
<dbReference type="Proteomes" id="UP000435877">
    <property type="component" value="Unassembled WGS sequence"/>
</dbReference>
<organism evidence="10 12">
    <name type="scientific">Zhongshania aliphaticivorans</name>
    <dbReference type="NCBI Taxonomy" id="1470434"/>
    <lineage>
        <taxon>Bacteria</taxon>
        <taxon>Pseudomonadati</taxon>
        <taxon>Pseudomonadota</taxon>
        <taxon>Gammaproteobacteria</taxon>
        <taxon>Cellvibrionales</taxon>
        <taxon>Spongiibacteraceae</taxon>
        <taxon>Zhongshania</taxon>
    </lineage>
</organism>
<dbReference type="Pfam" id="PF00158">
    <property type="entry name" value="Sigma54_activat"/>
    <property type="match status" value="1"/>
</dbReference>
<dbReference type="GO" id="GO:0000160">
    <property type="term" value="P:phosphorelay signal transduction system"/>
    <property type="evidence" value="ECO:0007669"/>
    <property type="project" value="InterPro"/>
</dbReference>
<dbReference type="InterPro" id="IPR058031">
    <property type="entry name" value="AAA_lid_NorR"/>
</dbReference>
<dbReference type="Gene3D" id="3.40.50.300">
    <property type="entry name" value="P-loop containing nucleotide triphosphate hydrolases"/>
    <property type="match status" value="1"/>
</dbReference>
<evidence type="ECO:0000256" key="4">
    <source>
        <dbReference type="ARBA" id="ARBA00023125"/>
    </source>
</evidence>
<evidence type="ECO:0000313" key="13">
    <source>
        <dbReference type="Proteomes" id="UP000439591"/>
    </source>
</evidence>
<keyword evidence="2" id="KW-0067">ATP-binding</keyword>
<dbReference type="Gene3D" id="1.10.8.60">
    <property type="match status" value="1"/>
</dbReference>
<dbReference type="OrthoDB" id="9804019at2"/>
<evidence type="ECO:0000259" key="9">
    <source>
        <dbReference type="PROSITE" id="PS50110"/>
    </source>
</evidence>
<dbReference type="InterPro" id="IPR009057">
    <property type="entry name" value="Homeodomain-like_sf"/>
</dbReference>
<dbReference type="Gene3D" id="3.40.50.2300">
    <property type="match status" value="1"/>
</dbReference>
<keyword evidence="5" id="KW-0804">Transcription</keyword>
<dbReference type="EMBL" id="CACSIM010000006">
    <property type="protein sequence ID" value="CAA0117595.1"/>
    <property type="molecule type" value="Genomic_DNA"/>
</dbReference>
<dbReference type="SMART" id="SM00448">
    <property type="entry name" value="REC"/>
    <property type="match status" value="1"/>
</dbReference>
<evidence type="ECO:0000256" key="5">
    <source>
        <dbReference type="ARBA" id="ARBA00023163"/>
    </source>
</evidence>
<dbReference type="SMART" id="SM00382">
    <property type="entry name" value="AAA"/>
    <property type="match status" value="1"/>
</dbReference>
<dbReference type="InterPro" id="IPR025662">
    <property type="entry name" value="Sigma_54_int_dom_ATP-bd_1"/>
</dbReference>
<evidence type="ECO:0000313" key="11">
    <source>
        <dbReference type="EMBL" id="CAA0117595.1"/>
    </source>
</evidence>
<dbReference type="PROSITE" id="PS50110">
    <property type="entry name" value="RESPONSE_REGULATORY"/>
    <property type="match status" value="1"/>
</dbReference>
<evidence type="ECO:0000313" key="10">
    <source>
        <dbReference type="EMBL" id="CAA0109369.1"/>
    </source>
</evidence>
<dbReference type="Pfam" id="PF00072">
    <property type="entry name" value="Response_reg"/>
    <property type="match status" value="1"/>
</dbReference>
<dbReference type="Gene3D" id="1.10.10.60">
    <property type="entry name" value="Homeodomain-like"/>
    <property type="match status" value="1"/>
</dbReference>
<keyword evidence="4" id="KW-0238">DNA-binding</keyword>
<dbReference type="InterPro" id="IPR027417">
    <property type="entry name" value="P-loop_NTPase"/>
</dbReference>
<evidence type="ECO:0000256" key="3">
    <source>
        <dbReference type="ARBA" id="ARBA00023015"/>
    </source>
</evidence>
<dbReference type="PANTHER" id="PTHR32071:SF100">
    <property type="entry name" value="RESPONSE REGULATOR PROTEIN PILR"/>
    <property type="match status" value="1"/>
</dbReference>
<dbReference type="Pfam" id="PF02954">
    <property type="entry name" value="HTH_8"/>
    <property type="match status" value="1"/>
</dbReference>
<dbReference type="InterPro" id="IPR001789">
    <property type="entry name" value="Sig_transdc_resp-reg_receiver"/>
</dbReference>
<dbReference type="InterPro" id="IPR002197">
    <property type="entry name" value="HTH_Fis"/>
</dbReference>
<dbReference type="PANTHER" id="PTHR32071">
    <property type="entry name" value="TRANSCRIPTIONAL REGULATORY PROTEIN"/>
    <property type="match status" value="1"/>
</dbReference>
<dbReference type="PROSITE" id="PS00688">
    <property type="entry name" value="SIGMA54_INTERACT_3"/>
    <property type="match status" value="1"/>
</dbReference>
<feature type="domain" description="Sigma-54 factor interaction" evidence="8">
    <location>
        <begin position="136"/>
        <end position="365"/>
    </location>
</feature>
<gene>
    <name evidence="10" type="primary">atoC_2</name>
    <name evidence="10" type="ORF">IHBHHGIJ_03084</name>
    <name evidence="11" type="ORF">KFEGEMFD_03297</name>
</gene>
<dbReference type="PRINTS" id="PR01590">
    <property type="entry name" value="HTHFIS"/>
</dbReference>
<dbReference type="EMBL" id="CACSIK010000003">
    <property type="protein sequence ID" value="CAA0109369.1"/>
    <property type="molecule type" value="Genomic_DNA"/>
</dbReference>
<feature type="domain" description="Response regulatory" evidence="9">
    <location>
        <begin position="4"/>
        <end position="119"/>
    </location>
</feature>
<protein>
    <submittedName>
        <fullName evidence="10">Regulatory protein AtoC</fullName>
    </submittedName>
</protein>
<evidence type="ECO:0000259" key="8">
    <source>
        <dbReference type="PROSITE" id="PS50045"/>
    </source>
</evidence>
<reference evidence="12 13" key="1">
    <citation type="submission" date="2019-11" db="EMBL/GenBank/DDBJ databases">
        <authorList>
            <person name="Holert J."/>
        </authorList>
    </citation>
    <scope>NUCLEOTIDE SEQUENCE [LARGE SCALE GENOMIC DNA]</scope>
    <source>
        <strain evidence="11">BC3_2A</strain>
        <strain evidence="10">SB11_1A</strain>
    </source>
</reference>
<evidence type="ECO:0000256" key="2">
    <source>
        <dbReference type="ARBA" id="ARBA00022840"/>
    </source>
</evidence>
<name>A0A5S9PY32_9GAMM</name>
<dbReference type="InterPro" id="IPR025944">
    <property type="entry name" value="Sigma_54_int_dom_CS"/>
</dbReference>
<keyword evidence="12" id="KW-1185">Reference proteome</keyword>
<proteinExistence type="predicted"/>
<evidence type="ECO:0000256" key="6">
    <source>
        <dbReference type="PROSITE-ProRule" id="PRU00169"/>
    </source>
</evidence>
<feature type="region of interest" description="Disordered" evidence="7">
    <location>
        <begin position="374"/>
        <end position="402"/>
    </location>
</feature>
<dbReference type="FunFam" id="3.40.50.300:FF:000006">
    <property type="entry name" value="DNA-binding transcriptional regulator NtrC"/>
    <property type="match status" value="1"/>
</dbReference>